<comment type="pathway">
    <text evidence="5 18">Metabolic intermediate biosynthesis; chorismate biosynthesis; chorismate from D-erythrose 4-phosphate and phosphoenolpyruvate: step 2/7.</text>
</comment>
<dbReference type="UniPathway" id="UPA00053">
    <property type="reaction ID" value="UER00085"/>
</dbReference>
<dbReference type="InterPro" id="IPR056179">
    <property type="entry name" value="DHQS_C"/>
</dbReference>
<organism evidence="21 22">
    <name type="scientific">Leuconostoc citreum</name>
    <dbReference type="NCBI Taxonomy" id="33964"/>
    <lineage>
        <taxon>Bacteria</taxon>
        <taxon>Bacillati</taxon>
        <taxon>Bacillota</taxon>
        <taxon>Bacilli</taxon>
        <taxon>Lactobacillales</taxon>
        <taxon>Lactobacillaceae</taxon>
        <taxon>Leuconostoc</taxon>
    </lineage>
</organism>
<dbReference type="GO" id="GO:0008652">
    <property type="term" value="P:amino acid biosynthetic process"/>
    <property type="evidence" value="ECO:0007669"/>
    <property type="project" value="UniProtKB-KW"/>
</dbReference>
<dbReference type="PANTHER" id="PTHR43622:SF7">
    <property type="entry name" value="3-DEHYDROQUINATE SYNTHASE, CHLOROPLASTIC"/>
    <property type="match status" value="1"/>
</dbReference>
<evidence type="ECO:0000256" key="3">
    <source>
        <dbReference type="ARBA" id="ARBA00001947"/>
    </source>
</evidence>
<evidence type="ECO:0000313" key="22">
    <source>
        <dbReference type="Proteomes" id="UP000323274"/>
    </source>
</evidence>
<feature type="binding site" evidence="18">
    <location>
        <begin position="130"/>
        <end position="131"/>
    </location>
    <ligand>
        <name>NAD(+)</name>
        <dbReference type="ChEBI" id="CHEBI:57540"/>
    </ligand>
</feature>
<dbReference type="InterPro" id="IPR050071">
    <property type="entry name" value="Dehydroquinate_synthase"/>
</dbReference>
<dbReference type="Pfam" id="PF24621">
    <property type="entry name" value="DHQS_C"/>
    <property type="match status" value="1"/>
</dbReference>
<evidence type="ECO:0000256" key="5">
    <source>
        <dbReference type="ARBA" id="ARBA00004661"/>
    </source>
</evidence>
<dbReference type="GO" id="GO:0003856">
    <property type="term" value="F:3-dehydroquinate synthase activity"/>
    <property type="evidence" value="ECO:0007669"/>
    <property type="project" value="UniProtKB-UniRule"/>
</dbReference>
<keyword evidence="14 18" id="KW-0520">NAD</keyword>
<feature type="domain" description="3-dehydroquinate synthase N-terminal" evidence="19">
    <location>
        <begin position="69"/>
        <end position="179"/>
    </location>
</feature>
<keyword evidence="11 18" id="KW-0479">Metal-binding</keyword>
<feature type="binding site" evidence="18">
    <location>
        <position position="185"/>
    </location>
    <ligand>
        <name>Zn(2+)</name>
        <dbReference type="ChEBI" id="CHEBI:29105"/>
    </ligand>
</feature>
<comment type="caution">
    <text evidence="18">Lacks conserved residue(s) required for the propagation of feature annotation.</text>
</comment>
<dbReference type="FunFam" id="3.40.50.1970:FF:000007">
    <property type="entry name" value="Pentafunctional AROM polypeptide"/>
    <property type="match status" value="1"/>
</dbReference>
<keyword evidence="9 18" id="KW-0963">Cytoplasm</keyword>
<comment type="cofactor">
    <cofactor evidence="2 18">
        <name>NAD(+)</name>
        <dbReference type="ChEBI" id="CHEBI:57540"/>
    </cofactor>
</comment>
<evidence type="ECO:0000256" key="12">
    <source>
        <dbReference type="ARBA" id="ARBA00022741"/>
    </source>
</evidence>
<comment type="similarity">
    <text evidence="6 18">Belongs to the sugar phosphate cyclases superfamily. Dehydroquinate synthase family.</text>
</comment>
<reference evidence="21 22" key="1">
    <citation type="submission" date="2019-04" db="EMBL/GenBank/DDBJ databases">
        <title>A pseudo-fructophilic Leuconostoc citreum strain F192-5 isolated from peel of satsuma mandarin: the first report for isolation and characterization of strain-dependent fructophilic-like characteristics.</title>
        <authorList>
            <person name="Maeno S."/>
            <person name="Tanizawa Y."/>
            <person name="Kajikawa A."/>
            <person name="Kanesaki Y."/>
            <person name="Kubota E."/>
            <person name="Arita M."/>
            <person name="Leon D."/>
            <person name="Endo A."/>
        </authorList>
    </citation>
    <scope>NUCLEOTIDE SEQUENCE [LARGE SCALE GENOMIC DNA]</scope>
    <source>
        <strain evidence="21 22">F192-5</strain>
    </source>
</reference>
<dbReference type="NCBIfam" id="TIGR01357">
    <property type="entry name" value="aroB"/>
    <property type="match status" value="1"/>
</dbReference>
<dbReference type="EC" id="4.2.3.4" evidence="7 18"/>
<accession>A0A5A5TZY6</accession>
<evidence type="ECO:0000256" key="4">
    <source>
        <dbReference type="ARBA" id="ARBA00004496"/>
    </source>
</evidence>
<dbReference type="GO" id="GO:0046872">
    <property type="term" value="F:metal ion binding"/>
    <property type="evidence" value="ECO:0007669"/>
    <property type="project" value="UniProtKB-KW"/>
</dbReference>
<evidence type="ECO:0000256" key="16">
    <source>
        <dbReference type="ARBA" id="ARBA00023239"/>
    </source>
</evidence>
<dbReference type="GO" id="GO:0009073">
    <property type="term" value="P:aromatic amino acid family biosynthetic process"/>
    <property type="evidence" value="ECO:0007669"/>
    <property type="project" value="UniProtKB-KW"/>
</dbReference>
<feature type="binding site" evidence="18">
    <location>
        <position position="246"/>
    </location>
    <ligand>
        <name>Zn(2+)</name>
        <dbReference type="ChEBI" id="CHEBI:29105"/>
    </ligand>
</feature>
<keyword evidence="10 18" id="KW-0028">Amino-acid biosynthesis</keyword>
<comment type="caution">
    <text evidence="21">The sequence shown here is derived from an EMBL/GenBank/DDBJ whole genome shotgun (WGS) entry which is preliminary data.</text>
</comment>
<dbReference type="Gene3D" id="3.40.50.1970">
    <property type="match status" value="1"/>
</dbReference>
<comment type="function">
    <text evidence="18">Catalyzes the conversion of 3-deoxy-D-arabino-heptulosonate 7-phosphate (DAHP) to dehydroquinate (DHQ).</text>
</comment>
<comment type="catalytic activity">
    <reaction evidence="1 18">
        <text>7-phospho-2-dehydro-3-deoxy-D-arabino-heptonate = 3-dehydroquinate + phosphate</text>
        <dbReference type="Rhea" id="RHEA:21968"/>
        <dbReference type="ChEBI" id="CHEBI:32364"/>
        <dbReference type="ChEBI" id="CHEBI:43474"/>
        <dbReference type="ChEBI" id="CHEBI:58394"/>
        <dbReference type="EC" id="4.2.3.4"/>
    </reaction>
</comment>
<keyword evidence="17 18" id="KW-0170">Cobalt</keyword>
<dbReference type="PANTHER" id="PTHR43622">
    <property type="entry name" value="3-DEHYDROQUINATE SYNTHASE"/>
    <property type="match status" value="1"/>
</dbReference>
<proteinExistence type="inferred from homology"/>
<comment type="cofactor">
    <cofactor evidence="3">
        <name>Zn(2+)</name>
        <dbReference type="ChEBI" id="CHEBI:29105"/>
    </cofactor>
</comment>
<dbReference type="SUPFAM" id="SSF56796">
    <property type="entry name" value="Dehydroquinate synthase-like"/>
    <property type="match status" value="1"/>
</dbReference>
<feature type="binding site" evidence="18">
    <location>
        <position position="262"/>
    </location>
    <ligand>
        <name>Zn(2+)</name>
        <dbReference type="ChEBI" id="CHEBI:29105"/>
    </ligand>
</feature>
<evidence type="ECO:0000256" key="15">
    <source>
        <dbReference type="ARBA" id="ARBA00023141"/>
    </source>
</evidence>
<name>A0A5A5TZY6_LEUCI</name>
<dbReference type="HAMAP" id="MF_00110">
    <property type="entry name" value="DHQ_synthase"/>
    <property type="match status" value="1"/>
</dbReference>
<dbReference type="AlphaFoldDB" id="A0A5A5TZY6"/>
<dbReference type="GO" id="GO:0005737">
    <property type="term" value="C:cytoplasm"/>
    <property type="evidence" value="ECO:0007669"/>
    <property type="project" value="UniProtKB-SubCell"/>
</dbReference>
<keyword evidence="16 18" id="KW-0456">Lyase</keyword>
<dbReference type="Proteomes" id="UP000323274">
    <property type="component" value="Unassembled WGS sequence"/>
</dbReference>
<evidence type="ECO:0000256" key="2">
    <source>
        <dbReference type="ARBA" id="ARBA00001911"/>
    </source>
</evidence>
<feature type="binding site" evidence="18">
    <location>
        <begin position="106"/>
        <end position="110"/>
    </location>
    <ligand>
        <name>NAD(+)</name>
        <dbReference type="ChEBI" id="CHEBI:57540"/>
    </ligand>
</feature>
<dbReference type="CDD" id="cd08195">
    <property type="entry name" value="DHQS"/>
    <property type="match status" value="1"/>
</dbReference>
<evidence type="ECO:0000256" key="8">
    <source>
        <dbReference type="ARBA" id="ARBA00017684"/>
    </source>
</evidence>
<dbReference type="InterPro" id="IPR016037">
    <property type="entry name" value="DHQ_synth_AroB"/>
</dbReference>
<dbReference type="InterPro" id="IPR030963">
    <property type="entry name" value="DHQ_synth_fam"/>
</dbReference>
<feature type="binding site" evidence="18">
    <location>
        <position position="152"/>
    </location>
    <ligand>
        <name>NAD(+)</name>
        <dbReference type="ChEBI" id="CHEBI:57540"/>
    </ligand>
</feature>
<gene>
    <name evidence="18 21" type="primary">aroB</name>
    <name evidence="21" type="ORF">LCIT_10000</name>
</gene>
<dbReference type="RefSeq" id="WP_149334305.1">
    <property type="nucleotide sequence ID" value="NZ_BJJW01000006.1"/>
</dbReference>
<dbReference type="EMBL" id="BJJW01000006">
    <property type="protein sequence ID" value="GDZ83758.1"/>
    <property type="molecule type" value="Genomic_DNA"/>
</dbReference>
<evidence type="ECO:0000256" key="13">
    <source>
        <dbReference type="ARBA" id="ARBA00022833"/>
    </source>
</evidence>
<evidence type="ECO:0000259" key="20">
    <source>
        <dbReference type="Pfam" id="PF24621"/>
    </source>
</evidence>
<evidence type="ECO:0000256" key="9">
    <source>
        <dbReference type="ARBA" id="ARBA00022490"/>
    </source>
</evidence>
<evidence type="ECO:0000256" key="11">
    <source>
        <dbReference type="ARBA" id="ARBA00022723"/>
    </source>
</evidence>
<protein>
    <recommendedName>
        <fullName evidence="8 18">3-dehydroquinate synthase</fullName>
        <shortName evidence="18">DHQS</shortName>
        <ecNumber evidence="7 18">4.2.3.4</ecNumber>
    </recommendedName>
</protein>
<evidence type="ECO:0000259" key="19">
    <source>
        <dbReference type="Pfam" id="PF01761"/>
    </source>
</evidence>
<evidence type="ECO:0000256" key="10">
    <source>
        <dbReference type="ARBA" id="ARBA00022605"/>
    </source>
</evidence>
<evidence type="ECO:0000256" key="1">
    <source>
        <dbReference type="ARBA" id="ARBA00001393"/>
    </source>
</evidence>
<keyword evidence="13 18" id="KW-0862">Zinc</keyword>
<dbReference type="InterPro" id="IPR030960">
    <property type="entry name" value="DHQS/DOIS_N"/>
</dbReference>
<dbReference type="GO" id="GO:0000166">
    <property type="term" value="F:nucleotide binding"/>
    <property type="evidence" value="ECO:0007669"/>
    <property type="project" value="UniProtKB-KW"/>
</dbReference>
<comment type="subcellular location">
    <subcellularLocation>
        <location evidence="4 18">Cytoplasm</location>
    </subcellularLocation>
</comment>
<evidence type="ECO:0000313" key="21">
    <source>
        <dbReference type="EMBL" id="GDZ83758.1"/>
    </source>
</evidence>
<sequence length="360" mass="38848">MTVITVSLEKKQYQVKIDRRLHQEIGQAVSLVWTPRRIALLTDSHVGPLYLTTVQQQLEMSGFEVLPLQVPAGESSKSLKTVGELIGKMAEKGFTRDDGLIALGGGVIGDLGGVVASLYMRGIALIQIATSLTAQVDSSVGGKTAINLSHTKNIAGTFYQPDLVLVDPTYLDTLADRDLVEGYAEVVKTSVLAGGSFFDLTGRIQGVADIRDNAEELSTRAVAYKAQVVMADEKEAGQRQFLNFGHTIGHAIELLAHGELRHGEAVAIGMIAMSSRMTRDGLTPASLTAALRARLETVDLPTTSDLIGTPAFFKHMVNDKKNRGGRLNLVVLKDIGQPMIVQKAIVDMPDFINENEGNNR</sequence>
<dbReference type="GO" id="GO:0009423">
    <property type="term" value="P:chorismate biosynthetic process"/>
    <property type="evidence" value="ECO:0007669"/>
    <property type="project" value="UniProtKB-UniRule"/>
</dbReference>
<keyword evidence="15 18" id="KW-0057">Aromatic amino acid biosynthesis</keyword>
<comment type="cofactor">
    <cofactor evidence="18">
        <name>Co(2+)</name>
        <dbReference type="ChEBI" id="CHEBI:48828"/>
    </cofactor>
    <cofactor evidence="18">
        <name>Zn(2+)</name>
        <dbReference type="ChEBI" id="CHEBI:29105"/>
    </cofactor>
    <text evidence="18">Binds 1 divalent metal cation per subunit. Can use either Co(2+) or Zn(2+).</text>
</comment>
<feature type="binding site" evidence="18">
    <location>
        <position position="143"/>
    </location>
    <ligand>
        <name>NAD(+)</name>
        <dbReference type="ChEBI" id="CHEBI:57540"/>
    </ligand>
</feature>
<evidence type="ECO:0000256" key="14">
    <source>
        <dbReference type="ARBA" id="ARBA00023027"/>
    </source>
</evidence>
<evidence type="ECO:0000256" key="7">
    <source>
        <dbReference type="ARBA" id="ARBA00013031"/>
    </source>
</evidence>
<keyword evidence="12 18" id="KW-0547">Nucleotide-binding</keyword>
<evidence type="ECO:0000256" key="17">
    <source>
        <dbReference type="ARBA" id="ARBA00023285"/>
    </source>
</evidence>
<evidence type="ECO:0000256" key="6">
    <source>
        <dbReference type="ARBA" id="ARBA00005412"/>
    </source>
</evidence>
<dbReference type="PIRSF" id="PIRSF001455">
    <property type="entry name" value="DHQ_synth"/>
    <property type="match status" value="1"/>
</dbReference>
<evidence type="ECO:0000256" key="18">
    <source>
        <dbReference type="HAMAP-Rule" id="MF_00110"/>
    </source>
</evidence>
<feature type="domain" description="3-dehydroquinate synthase C-terminal" evidence="20">
    <location>
        <begin position="182"/>
        <end position="322"/>
    </location>
</feature>
<dbReference type="Gene3D" id="1.20.1090.10">
    <property type="entry name" value="Dehydroquinate synthase-like - alpha domain"/>
    <property type="match status" value="1"/>
</dbReference>
<dbReference type="Pfam" id="PF01761">
    <property type="entry name" value="DHQ_synthase"/>
    <property type="match status" value="1"/>
</dbReference>